<protein>
    <submittedName>
        <fullName evidence="3">EamA family transporter</fullName>
    </submittedName>
</protein>
<keyword evidence="1" id="KW-1133">Transmembrane helix</keyword>
<feature type="transmembrane region" description="Helical" evidence="1">
    <location>
        <begin position="204"/>
        <end position="226"/>
    </location>
</feature>
<keyword evidence="1" id="KW-0812">Transmembrane</keyword>
<name>A0ABW6D4Y7_9BACT</name>
<feature type="transmembrane region" description="Helical" evidence="1">
    <location>
        <begin position="145"/>
        <end position="164"/>
    </location>
</feature>
<evidence type="ECO:0000256" key="1">
    <source>
        <dbReference type="SAM" id="Phobius"/>
    </source>
</evidence>
<dbReference type="EMBL" id="JBBKXY010000002">
    <property type="protein sequence ID" value="MFD3293296.1"/>
    <property type="molecule type" value="Genomic_DNA"/>
</dbReference>
<evidence type="ECO:0000259" key="2">
    <source>
        <dbReference type="Pfam" id="PF00892"/>
    </source>
</evidence>
<keyword evidence="1" id="KW-0472">Membrane</keyword>
<feature type="transmembrane region" description="Helical" evidence="1">
    <location>
        <begin position="122"/>
        <end position="139"/>
    </location>
</feature>
<comment type="caution">
    <text evidence="3">The sequence shown here is derived from an EMBL/GenBank/DDBJ whole genome shotgun (WGS) entry which is preliminary data.</text>
</comment>
<feature type="transmembrane region" description="Helical" evidence="1">
    <location>
        <begin position="7"/>
        <end position="26"/>
    </location>
</feature>
<dbReference type="Pfam" id="PF00892">
    <property type="entry name" value="EamA"/>
    <property type="match status" value="1"/>
</dbReference>
<dbReference type="Proteomes" id="UP001598112">
    <property type="component" value="Unassembled WGS sequence"/>
</dbReference>
<feature type="transmembrane region" description="Helical" evidence="1">
    <location>
        <begin position="238"/>
        <end position="263"/>
    </location>
</feature>
<feature type="domain" description="EamA" evidence="2">
    <location>
        <begin position="146"/>
        <end position="281"/>
    </location>
</feature>
<feature type="transmembrane region" description="Helical" evidence="1">
    <location>
        <begin position="269"/>
        <end position="287"/>
    </location>
</feature>
<reference evidence="3 4" key="1">
    <citation type="submission" date="2024-03" db="EMBL/GenBank/DDBJ databases">
        <title>Aquirufa genome sequencing.</title>
        <authorList>
            <person name="Pitt A."/>
            <person name="Hahn M.W."/>
        </authorList>
    </citation>
    <scope>NUCLEOTIDE SEQUENCE [LARGE SCALE GENOMIC DNA]</scope>
    <source>
        <strain evidence="3 4">KTFRIE-69F</strain>
    </source>
</reference>
<organism evidence="3 4">
    <name type="scientific">Aquirufa originis</name>
    <dbReference type="NCBI Taxonomy" id="3096514"/>
    <lineage>
        <taxon>Bacteria</taxon>
        <taxon>Pseudomonadati</taxon>
        <taxon>Bacteroidota</taxon>
        <taxon>Cytophagia</taxon>
        <taxon>Cytophagales</taxon>
        <taxon>Flectobacillaceae</taxon>
        <taxon>Aquirufa</taxon>
    </lineage>
</organism>
<keyword evidence="4" id="KW-1185">Reference proteome</keyword>
<feature type="transmembrane region" description="Helical" evidence="1">
    <location>
        <begin position="32"/>
        <end position="54"/>
    </location>
</feature>
<dbReference type="InterPro" id="IPR000620">
    <property type="entry name" value="EamA_dom"/>
</dbReference>
<evidence type="ECO:0000313" key="3">
    <source>
        <dbReference type="EMBL" id="MFD3293296.1"/>
    </source>
</evidence>
<evidence type="ECO:0000313" key="4">
    <source>
        <dbReference type="Proteomes" id="UP001598112"/>
    </source>
</evidence>
<accession>A0ABW6D4Y7</accession>
<sequence>MRQAPQLLDYFKIHFIVILYAFTAILGNATEANALTIVFFRCVIAAAGLGLMLAASKKSFQVAASVLKIWLLNGGFVALHWLLFFGAAKVSTVAMCLAGLSTQTFWTSILEPIAKKKPIAKIEVFLGILVIIALGIIFSVEPGQWIGLVMGIGAGFFGALFSVINGNYTHTHDPKLITVYEMVAAGFVTGAVWLSGLLGGSPGFVPIGLDWLWISILAVVCTVYAYTETIHLYKVFSVFSINLVITLEPVYGILLAVFIFGQKEVMQPAFYWGTGLLVLTVMAHPFLSRSDKKQLPVVSSQWME</sequence>
<proteinExistence type="predicted"/>
<dbReference type="RefSeq" id="WP_377978556.1">
    <property type="nucleotide sequence ID" value="NZ_JBBKXY010000002.1"/>
</dbReference>
<gene>
    <name evidence="3" type="ORF">SKC35_06330</name>
</gene>
<feature type="transmembrane region" description="Helical" evidence="1">
    <location>
        <begin position="176"/>
        <end position="198"/>
    </location>
</feature>